<dbReference type="GO" id="GO:0006457">
    <property type="term" value="P:protein folding"/>
    <property type="evidence" value="ECO:0007669"/>
    <property type="project" value="InterPro"/>
</dbReference>
<evidence type="ECO:0000256" key="2">
    <source>
        <dbReference type="ARBA" id="ARBA00010983"/>
    </source>
</evidence>
<feature type="disulfide bond" evidence="8">
    <location>
        <begin position="142"/>
        <end position="176"/>
    </location>
</feature>
<dbReference type="PANTHER" id="PTHR11073:SF1">
    <property type="entry name" value="CALNEXIN 14D-RELATED"/>
    <property type="match status" value="1"/>
</dbReference>
<keyword evidence="5 9" id="KW-1133">Transmembrane helix</keyword>
<evidence type="ECO:0000256" key="9">
    <source>
        <dbReference type="RuleBase" id="RU362126"/>
    </source>
</evidence>
<feature type="signal peptide" evidence="9">
    <location>
        <begin position="1"/>
        <end position="17"/>
    </location>
</feature>
<evidence type="ECO:0000256" key="4">
    <source>
        <dbReference type="ARBA" id="ARBA00022824"/>
    </source>
</evidence>
<dbReference type="SUPFAM" id="SSF49899">
    <property type="entry name" value="Concanavalin A-like lectins/glucanases"/>
    <property type="match status" value="1"/>
</dbReference>
<keyword evidence="4 9" id="KW-0256">Endoplasmic reticulum</keyword>
<dbReference type="PANTHER" id="PTHR11073">
    <property type="entry name" value="CALRETICULIN AND CALNEXIN"/>
    <property type="match status" value="1"/>
</dbReference>
<dbReference type="GO" id="GO:0036503">
    <property type="term" value="P:ERAD pathway"/>
    <property type="evidence" value="ECO:0007669"/>
    <property type="project" value="TreeGrafter"/>
</dbReference>
<organism evidence="10 11">
    <name type="scientific">Blastocystis sp. subtype 1 (strain ATCC 50177 / NandII)</name>
    <dbReference type="NCBI Taxonomy" id="478820"/>
    <lineage>
        <taxon>Eukaryota</taxon>
        <taxon>Sar</taxon>
        <taxon>Stramenopiles</taxon>
        <taxon>Bigyra</taxon>
        <taxon>Opalozoa</taxon>
        <taxon>Opalinata</taxon>
        <taxon>Blastocystidae</taxon>
        <taxon>Blastocystis</taxon>
    </lineage>
</organism>
<keyword evidence="9" id="KW-0732">Signal</keyword>
<dbReference type="GO" id="GO:0051082">
    <property type="term" value="F:unfolded protein binding"/>
    <property type="evidence" value="ECO:0007669"/>
    <property type="project" value="InterPro"/>
</dbReference>
<dbReference type="PROSITE" id="PS00803">
    <property type="entry name" value="CALRETICULIN_1"/>
    <property type="match status" value="1"/>
</dbReference>
<name>A0A196SGE1_BLAHN</name>
<evidence type="ECO:0000313" key="11">
    <source>
        <dbReference type="Proteomes" id="UP000078348"/>
    </source>
</evidence>
<dbReference type="InterPro" id="IPR018124">
    <property type="entry name" value="Calret/calnex_CS"/>
</dbReference>
<keyword evidence="11" id="KW-1185">Reference proteome</keyword>
<gene>
    <name evidence="10" type="ORF">AV274_3069</name>
</gene>
<comment type="caution">
    <text evidence="10">The sequence shown here is derived from an EMBL/GenBank/DDBJ whole genome shotgun (WGS) entry which is preliminary data.</text>
</comment>
<evidence type="ECO:0000256" key="6">
    <source>
        <dbReference type="ARBA" id="ARBA00023136"/>
    </source>
</evidence>
<dbReference type="InterPro" id="IPR001580">
    <property type="entry name" value="Calret/calnex"/>
</dbReference>
<accession>A0A196SGE1</accession>
<dbReference type="InterPro" id="IPR013320">
    <property type="entry name" value="ConA-like_dom_sf"/>
</dbReference>
<evidence type="ECO:0000256" key="1">
    <source>
        <dbReference type="ARBA" id="ARBA00004389"/>
    </source>
</evidence>
<dbReference type="GO" id="GO:0005509">
    <property type="term" value="F:calcium ion binding"/>
    <property type="evidence" value="ECO:0007669"/>
    <property type="project" value="InterPro"/>
</dbReference>
<dbReference type="FunFam" id="2.10.250.10:FF:000001">
    <property type="entry name" value="Calnexin homolog"/>
    <property type="match status" value="1"/>
</dbReference>
<evidence type="ECO:0000256" key="7">
    <source>
        <dbReference type="ARBA" id="ARBA00023186"/>
    </source>
</evidence>
<keyword evidence="7 9" id="KW-0143">Chaperone</keyword>
<evidence type="ECO:0000256" key="8">
    <source>
        <dbReference type="PIRSR" id="PIRSR601580-3"/>
    </source>
</evidence>
<comment type="subcellular location">
    <subcellularLocation>
        <location evidence="1">Endoplasmic reticulum membrane</location>
        <topology evidence="1">Single-pass membrane protein</topology>
    </subcellularLocation>
</comment>
<dbReference type="Pfam" id="PF00262">
    <property type="entry name" value="Calreticulin"/>
    <property type="match status" value="1"/>
</dbReference>
<evidence type="ECO:0000256" key="3">
    <source>
        <dbReference type="ARBA" id="ARBA00022692"/>
    </source>
</evidence>
<dbReference type="PROSITE" id="PS00804">
    <property type="entry name" value="CALRETICULIN_2"/>
    <property type="match status" value="1"/>
</dbReference>
<dbReference type="Gene3D" id="2.60.120.200">
    <property type="match status" value="1"/>
</dbReference>
<evidence type="ECO:0000313" key="10">
    <source>
        <dbReference type="EMBL" id="OAO15217.1"/>
    </source>
</evidence>
<keyword evidence="6 9" id="KW-0472">Membrane</keyword>
<dbReference type="SUPFAM" id="SSF63887">
    <property type="entry name" value="P-domain of calnexin/calreticulin"/>
    <property type="match status" value="1"/>
</dbReference>
<dbReference type="AlphaFoldDB" id="A0A196SGE1"/>
<keyword evidence="8" id="KW-1015">Disulfide bond</keyword>
<feature type="chain" id="PRO_5008444050" evidence="9">
    <location>
        <begin position="18"/>
        <end position="513"/>
    </location>
</feature>
<comment type="similarity">
    <text evidence="2 9">Belongs to the calreticulin family.</text>
</comment>
<dbReference type="OrthoDB" id="1938156at2759"/>
<dbReference type="InterPro" id="IPR009033">
    <property type="entry name" value="Calreticulin/calnexin_P_dom_sf"/>
</dbReference>
<protein>
    <submittedName>
        <fullName evidence="10">Calnexin</fullName>
    </submittedName>
</protein>
<dbReference type="PRINTS" id="PR00626">
    <property type="entry name" value="CALRETICULIN"/>
</dbReference>
<dbReference type="Proteomes" id="UP000078348">
    <property type="component" value="Unassembled WGS sequence"/>
</dbReference>
<keyword evidence="3 9" id="KW-0812">Transmembrane</keyword>
<dbReference type="STRING" id="478820.A0A196SGE1"/>
<proteinExistence type="inferred from homology"/>
<dbReference type="GO" id="GO:0005789">
    <property type="term" value="C:endoplasmic reticulum membrane"/>
    <property type="evidence" value="ECO:0007669"/>
    <property type="project" value="UniProtKB-SubCell"/>
</dbReference>
<dbReference type="EMBL" id="LXWW01000161">
    <property type="protein sequence ID" value="OAO15217.1"/>
    <property type="molecule type" value="Genomic_DNA"/>
</dbReference>
<sequence length="513" mass="57972">MGANTLLFIAIAAVCIAMENSMEFAVGAENPSASSDSPIEYECKKQYTVPLPQCKLEYLETFQGDSSNSGKWTMSKQPEYKGQSWIWGYGFVKPTLECDRALVVERPATRYGIVSLFDYPIDNTEKDLILQYEVRFQKPLECGGAYIKLLRDGSIRSAEELRDDTPFVVMFGPDLCGKTDRIHVIIPHFNPVSGQWSEHRLRGGPRPVNDTNTHLYTLIIRRDDSVEILIDQINKFTGSLHTDFEPPFSTPATMPDPADRKPADWVEERRIRDPTDVKPADWDESQPEFVVDDAAQKPADWLDAEPLQVPDPAAVPPADWDEEEYGPYEAPLVPNPRCEQVSGCGVWEKPLVRNPAYKGPYPYRTIPNPAYKGPWMPRIIANPAHFEEPRPHNLPAAGGVAVEIWTMQAGLAFDNIVVTHDEKCAEAFADATFRVKQEKETGKEEEKGEKRRARMSVGAFVNDWIDEVFNLEYDEVRWRRVEKGMVVGGVVLAVASALVIYTNWGFIWRAVLF</sequence>
<dbReference type="Gene3D" id="2.10.250.10">
    <property type="entry name" value="Calreticulin/calnexin, P domain"/>
    <property type="match status" value="1"/>
</dbReference>
<reference evidence="10 11" key="1">
    <citation type="submission" date="2016-05" db="EMBL/GenBank/DDBJ databases">
        <title>Nuclear genome of Blastocystis sp. subtype 1 NandII.</title>
        <authorList>
            <person name="Gentekaki E."/>
            <person name="Curtis B."/>
            <person name="Stairs C."/>
            <person name="Eme L."/>
            <person name="Herman E."/>
            <person name="Klimes V."/>
            <person name="Arias M.C."/>
            <person name="Elias M."/>
            <person name="Hilliou F."/>
            <person name="Klute M."/>
            <person name="Malik S.-B."/>
            <person name="Pightling A."/>
            <person name="Rachubinski R."/>
            <person name="Salas D."/>
            <person name="Schlacht A."/>
            <person name="Suga H."/>
            <person name="Archibald J."/>
            <person name="Ball S.G."/>
            <person name="Clark G."/>
            <person name="Dacks J."/>
            <person name="Van Der Giezen M."/>
            <person name="Tsaousis A."/>
            <person name="Roger A."/>
        </authorList>
    </citation>
    <scope>NUCLEOTIDE SEQUENCE [LARGE SCALE GENOMIC DNA]</scope>
    <source>
        <strain evidence="11">ATCC 50177 / NandII</strain>
    </source>
</reference>
<feature type="transmembrane region" description="Helical" evidence="9">
    <location>
        <begin position="485"/>
        <end position="507"/>
    </location>
</feature>
<evidence type="ECO:0000256" key="5">
    <source>
        <dbReference type="ARBA" id="ARBA00022989"/>
    </source>
</evidence>